<dbReference type="InterPro" id="IPR006141">
    <property type="entry name" value="Intein_N"/>
</dbReference>
<protein>
    <recommendedName>
        <fullName evidence="3">Hint domain-containing protein</fullName>
    </recommendedName>
</protein>
<evidence type="ECO:0000313" key="5">
    <source>
        <dbReference type="Proteomes" id="UP000006327"/>
    </source>
</evidence>
<dbReference type="PROSITE" id="PS50818">
    <property type="entry name" value="INTEIN_C_TER"/>
    <property type="match status" value="1"/>
</dbReference>
<name>K6YN21_9ALTE</name>
<dbReference type="Gene3D" id="2.170.16.10">
    <property type="entry name" value="Hedgehog/Intein (Hint) domain"/>
    <property type="match status" value="1"/>
</dbReference>
<dbReference type="CDD" id="cd00081">
    <property type="entry name" value="Hint"/>
    <property type="match status" value="1"/>
</dbReference>
<dbReference type="OrthoDB" id="9806238at2"/>
<evidence type="ECO:0000256" key="2">
    <source>
        <dbReference type="SAM" id="SignalP"/>
    </source>
</evidence>
<feature type="compositionally biased region" description="Basic and acidic residues" evidence="1">
    <location>
        <begin position="1712"/>
        <end position="1757"/>
    </location>
</feature>
<feature type="region of interest" description="Disordered" evidence="1">
    <location>
        <begin position="1701"/>
        <end position="1787"/>
    </location>
</feature>
<dbReference type="RefSeq" id="WP_007620567.1">
    <property type="nucleotide sequence ID" value="NZ_BAEO01000031.1"/>
</dbReference>
<reference evidence="4 5" key="1">
    <citation type="journal article" date="2017" name="Antonie Van Leeuwenhoek">
        <title>Rhizobium rhizosphaerae sp. nov., a novel species isolated from rice rhizosphere.</title>
        <authorList>
            <person name="Zhao J.J."/>
            <person name="Zhang J."/>
            <person name="Zhang R.J."/>
            <person name="Zhang C.W."/>
            <person name="Yin H.Q."/>
            <person name="Zhang X.X."/>
        </authorList>
    </citation>
    <scope>NUCLEOTIDE SEQUENCE [LARGE SCALE GENOMIC DNA]</scope>
    <source>
        <strain evidence="4 5">BSs20135</strain>
    </source>
</reference>
<evidence type="ECO:0000256" key="1">
    <source>
        <dbReference type="SAM" id="MobiDB-lite"/>
    </source>
</evidence>
<dbReference type="GO" id="GO:0016539">
    <property type="term" value="P:intein-mediated protein splicing"/>
    <property type="evidence" value="ECO:0007669"/>
    <property type="project" value="InterPro"/>
</dbReference>
<dbReference type="PANTHER" id="PTHR32305:SF15">
    <property type="entry name" value="PROTEIN RHSA-RELATED"/>
    <property type="match status" value="1"/>
</dbReference>
<dbReference type="InterPro" id="IPR036844">
    <property type="entry name" value="Hint_dom_sf"/>
</dbReference>
<dbReference type="eggNOG" id="COG1372">
    <property type="taxonomic scope" value="Bacteria"/>
</dbReference>
<dbReference type="SUPFAM" id="SSF51294">
    <property type="entry name" value="Hedgehog/intein (Hint) domain"/>
    <property type="match status" value="1"/>
</dbReference>
<gene>
    <name evidence="4" type="ORF">GARC_2616</name>
</gene>
<sequence>MRNIFSTTNFICNRLSILKACLITGCFLSVFYVQAEDFEFDYTLVEKMKKSYEVSPLSTDLLGDKVDHASGLLKFDQVDVSIPGNSSLSVEFRREYNTFVSQWSEEYKTELDLGDWAIKVPEIVYDVATNPLLRPDGYNNGQQCSGNIHPDIVSTLVLQQPTLFNLDSRVTHISPSMYTSGPRIDVPGFISEPLHSIWRKDSVPLGLKDYDLSTQSKWRASCTDLTIGSGEGFLVESPQGVKYYFDVLEVIVKHHPTEGIGTIDEHHFKVSRVEDRFGNWVKYEYDSTGKQLNKISSDDARVIDIAYVDDRVSTVTANDRVWTYDYTDDSARTLEKVTLPDSVKHWEYNLRKFMRDDLTQNYFDETWGCDTSILYPDNANVNAASLTVKHPEGVTGTFKLGWRIHGKTNVLARGSEGAQRISHTNSTNLRVSNRRCSYMISVVEKNLSSGQSWDYDYSQNHGRYDPTEDRSDFEALLDTDRQRANEFSEDLPAMRLAGTLPSNISDSGINHKWTQVTQGNGDSIVYFYNRDTNSLNYQKLVAEQHRDSSVLTQQVQYSYQRGTHINHEFIDDTDVTVPPDVITKETKTILYDTTDTSMSTQYIQNIAEFDSYDSPTLVHQYSNVTDAKHRYIKRTYEHDAVNWVINKPKEVFLSETDTFPTIPVLSFTYHTTGDYAGKNLLNEEKRFNTWVKRHVSYHTDGNVQKTEFNQKLRSSLSALGTANRYREATDYYRGIPRLVSYPARYTVTGNVSQARTVDVNGWVTSISDFNENTTRYGYDVLGRVSYVDSPSSLLDIWVSWPDEVSRAESNLPPVRKLQHCDLNSGNSACIADSIKFESQEFYDNLLRLVTITNTDVAVSPNKTRKQRYQYDENNNKTFESYWVDGDSETSLGTNYQYDNLQRLRKTVFIDNTFSKIDYIAGNGQKITAPEGNVTTTYYLAYSAPAYGKMLKMVSKIDTTHNVTTTQDINVFGEVLSITQTGPGKSGEPDVSHTEYRWYDTNHHLCKVSRKDVGVTVMTNNVLGEVTKQAQGVTSALHTSCDATIATNAPLNLFYDNLGGRWKMDFADTASPDVTYTLDDNGNLKALASGAVSHAYNYDNVNLLKDETLIVDGRRIAPEPSAKSLVYDYNDLGYLKSLTYPDGDVIQYAPNGFGEPTQSVRGARTGRATFDYATGATYYPTGNINTFAYGNGLVHKTHLNSRNVPREIKDAKTGLTALHYRYEYDSNLNITKLLDEVDNTFSLGTDNSQGLFYDGLDRLTDTLGGSGIGNSSIKYDGIGNITAYTNTGHLSAGKNRDLDYSYDTNNRLDEVQMPGSTPLKIRDMAYDDRGNVTDNSLLNFNYNRANQMVSAGAGKTFLYDGHNRRVRKKSVTDSGTETSYSLYSQSGILLYRETNDGVINYIYLGKKLIAKDGFIPENSNKQHYRPFGESIEGAKDDVGYTGHKFDADLGLSYMQARYYDPVIGRFYSNDPVGYTAKNPVMSFNRYMYVNNNPYKYTDPNGEFLDIILDVGFIAYDLYDMATNGVNETNSASLAANVAGALIPGATGLGLAARAGKKVCCFVAGTQVLTEDGYKNIEDIELGEKLWAKNVETGEQDWKPITKIFNEPDRGIFEIKLKGVDDFEQRIETTDDHPFYVVGAGWKTTIELKIGDQIETDGNDPMEVVSVIDEKRQTLTYNFTVADFHTYYVTKKNVLVHNCPTGSYTNTHASGKTYDGKGDPSRADASAKRIEKQTGDPAVKTETRTASSDRESFKQESRSLDGNGGAGSDSNYNKIESPGKKYRKQDGEN</sequence>
<dbReference type="Pfam" id="PF07591">
    <property type="entry name" value="PT-HINT"/>
    <property type="match status" value="1"/>
</dbReference>
<feature type="chain" id="PRO_5003897579" description="Hint domain-containing protein" evidence="2">
    <location>
        <begin position="36"/>
        <end position="1787"/>
    </location>
</feature>
<evidence type="ECO:0000259" key="3">
    <source>
        <dbReference type="SMART" id="SM00306"/>
    </source>
</evidence>
<dbReference type="STRING" id="493475.GARC_2616"/>
<dbReference type="EMBL" id="BAEO01000031">
    <property type="protein sequence ID" value="GAC19582.1"/>
    <property type="molecule type" value="Genomic_DNA"/>
</dbReference>
<dbReference type="PANTHER" id="PTHR32305">
    <property type="match status" value="1"/>
</dbReference>
<dbReference type="InterPro" id="IPR030934">
    <property type="entry name" value="Intein_C"/>
</dbReference>
<dbReference type="SMART" id="SM00306">
    <property type="entry name" value="HintN"/>
    <property type="match status" value="1"/>
</dbReference>
<dbReference type="PROSITE" id="PS50817">
    <property type="entry name" value="INTEIN_N_TER"/>
    <property type="match status" value="1"/>
</dbReference>
<dbReference type="Proteomes" id="UP000006327">
    <property type="component" value="Unassembled WGS sequence"/>
</dbReference>
<dbReference type="InterPro" id="IPR022385">
    <property type="entry name" value="Rhs_assc_core"/>
</dbReference>
<dbReference type="NCBIfam" id="TIGR03696">
    <property type="entry name" value="Rhs_assc_core"/>
    <property type="match status" value="1"/>
</dbReference>
<dbReference type="Gene3D" id="2.180.10.10">
    <property type="entry name" value="RHS repeat-associated core"/>
    <property type="match status" value="2"/>
</dbReference>
<dbReference type="InterPro" id="IPR050708">
    <property type="entry name" value="T6SS_VgrG/RHS"/>
</dbReference>
<proteinExistence type="predicted"/>
<comment type="caution">
    <text evidence="4">The sequence shown here is derived from an EMBL/GenBank/DDBJ whole genome shotgun (WGS) entry which is preliminary data.</text>
</comment>
<evidence type="ECO:0000313" key="4">
    <source>
        <dbReference type="EMBL" id="GAC19582.1"/>
    </source>
</evidence>
<keyword evidence="5" id="KW-1185">Reference proteome</keyword>
<feature type="domain" description="Hint" evidence="3">
    <location>
        <begin position="1557"/>
        <end position="1656"/>
    </location>
</feature>
<dbReference type="InterPro" id="IPR003587">
    <property type="entry name" value="Hint_dom_N"/>
</dbReference>
<dbReference type="eggNOG" id="COG3209">
    <property type="taxonomic scope" value="Bacteria"/>
</dbReference>
<keyword evidence="2" id="KW-0732">Signal</keyword>
<organism evidence="4 5">
    <name type="scientific">Paraglaciecola arctica BSs20135</name>
    <dbReference type="NCBI Taxonomy" id="493475"/>
    <lineage>
        <taxon>Bacteria</taxon>
        <taxon>Pseudomonadati</taxon>
        <taxon>Pseudomonadota</taxon>
        <taxon>Gammaproteobacteria</taxon>
        <taxon>Alteromonadales</taxon>
        <taxon>Alteromonadaceae</taxon>
        <taxon>Paraglaciecola</taxon>
    </lineage>
</organism>
<feature type="signal peptide" evidence="2">
    <location>
        <begin position="1"/>
        <end position="35"/>
    </location>
</feature>
<accession>K6YN21</accession>